<dbReference type="InterPro" id="IPR036108">
    <property type="entry name" value="4pyrrol_syn_uPrphyn_synt_sf"/>
</dbReference>
<dbReference type="Pfam" id="PF02602">
    <property type="entry name" value="HEM4"/>
    <property type="match status" value="1"/>
</dbReference>
<protein>
    <recommendedName>
        <fullName evidence="1">Tetrapyrrole biosynthesis uroporphyrinogen III synthase domain-containing protein</fullName>
    </recommendedName>
</protein>
<sequence length="237" mass="24909">MPRPVLLLTRPRAASERSLRHFQAAGVTNVQPIIAPLFETQPIGALPEACGTVIFTSVNGVQAFTDLGGAAEGLAFTVGTATDDAARQAGFQTICADGDGNALVQTIDKHAPEGPITHLHGAHTTGDITGQLRDLGYNANSTAIYDQVAQPLSDEAQSALRGKAPVIVPLFSPRSARLFAIANKPGAPLYIGCMSFAVEHQLMGTPFKMCLIARHPTLSEMTNVVSDLVHAALSDEC</sequence>
<organism evidence="2 3">
    <name type="scientific">Pseudoprimorskyibacter insulae</name>
    <dbReference type="NCBI Taxonomy" id="1695997"/>
    <lineage>
        <taxon>Bacteria</taxon>
        <taxon>Pseudomonadati</taxon>
        <taxon>Pseudomonadota</taxon>
        <taxon>Alphaproteobacteria</taxon>
        <taxon>Rhodobacterales</taxon>
        <taxon>Paracoccaceae</taxon>
        <taxon>Pseudoprimorskyibacter</taxon>
    </lineage>
</organism>
<dbReference type="CDD" id="cd06578">
    <property type="entry name" value="HemD"/>
    <property type="match status" value="1"/>
</dbReference>
<dbReference type="GO" id="GO:0033014">
    <property type="term" value="P:tetrapyrrole biosynthetic process"/>
    <property type="evidence" value="ECO:0007669"/>
    <property type="project" value="InterPro"/>
</dbReference>
<dbReference type="Gene3D" id="3.40.50.10090">
    <property type="match status" value="1"/>
</dbReference>
<feature type="domain" description="Tetrapyrrole biosynthesis uroporphyrinogen III synthase" evidence="1">
    <location>
        <begin position="30"/>
        <end position="222"/>
    </location>
</feature>
<dbReference type="EMBL" id="OMOJ01000007">
    <property type="protein sequence ID" value="SPF81143.1"/>
    <property type="molecule type" value="Genomic_DNA"/>
</dbReference>
<reference evidence="3" key="1">
    <citation type="submission" date="2018-03" db="EMBL/GenBank/DDBJ databases">
        <authorList>
            <person name="Rodrigo-Torres L."/>
            <person name="Arahal R. D."/>
            <person name="Lucena T."/>
        </authorList>
    </citation>
    <scope>NUCLEOTIDE SEQUENCE [LARGE SCALE GENOMIC DNA]</scope>
    <source>
        <strain evidence="3">CECT 8871</strain>
    </source>
</reference>
<dbReference type="GO" id="GO:0004852">
    <property type="term" value="F:uroporphyrinogen-III synthase activity"/>
    <property type="evidence" value="ECO:0007669"/>
    <property type="project" value="InterPro"/>
</dbReference>
<dbReference type="SUPFAM" id="SSF69618">
    <property type="entry name" value="HemD-like"/>
    <property type="match status" value="1"/>
</dbReference>
<dbReference type="RefSeq" id="WP_181389481.1">
    <property type="nucleotide sequence ID" value="NZ_OMOJ01000007.1"/>
</dbReference>
<dbReference type="Proteomes" id="UP000244904">
    <property type="component" value="Unassembled WGS sequence"/>
</dbReference>
<dbReference type="AlphaFoldDB" id="A0A2R8AYM4"/>
<evidence type="ECO:0000313" key="2">
    <source>
        <dbReference type="EMBL" id="SPF81143.1"/>
    </source>
</evidence>
<gene>
    <name evidence="2" type="ORF">PRI8871_02964</name>
</gene>
<name>A0A2R8AYM4_9RHOB</name>
<accession>A0A2R8AYM4</accession>
<evidence type="ECO:0000259" key="1">
    <source>
        <dbReference type="Pfam" id="PF02602"/>
    </source>
</evidence>
<keyword evidence="3" id="KW-1185">Reference proteome</keyword>
<dbReference type="InterPro" id="IPR003754">
    <property type="entry name" value="4pyrrol_synth_uPrphyn_synth"/>
</dbReference>
<evidence type="ECO:0000313" key="3">
    <source>
        <dbReference type="Proteomes" id="UP000244904"/>
    </source>
</evidence>
<proteinExistence type="predicted"/>